<dbReference type="PANTHER" id="PTHR12228:SF0">
    <property type="entry name" value="TATA-BOX BINDING PROTEIN ASSOCIATED FACTOR 7"/>
    <property type="match status" value="1"/>
</dbReference>
<feature type="compositionally biased region" description="Acidic residues" evidence="7">
    <location>
        <begin position="608"/>
        <end position="655"/>
    </location>
</feature>
<proteinExistence type="inferred from homology"/>
<keyword evidence="10" id="KW-1185">Reference proteome</keyword>
<name>A0ABZ1D922_9TREE</name>
<keyword evidence="4" id="KW-0804">Transcription</keyword>
<feature type="region of interest" description="Disordered" evidence="7">
    <location>
        <begin position="380"/>
        <end position="483"/>
    </location>
</feature>
<evidence type="ECO:0000256" key="5">
    <source>
        <dbReference type="ARBA" id="ARBA00023242"/>
    </source>
</evidence>
<organism evidence="9 10">
    <name type="scientific">Kwoniella shivajii</name>
    <dbReference type="NCBI Taxonomy" id="564305"/>
    <lineage>
        <taxon>Eukaryota</taxon>
        <taxon>Fungi</taxon>
        <taxon>Dikarya</taxon>
        <taxon>Basidiomycota</taxon>
        <taxon>Agaricomycotina</taxon>
        <taxon>Tremellomycetes</taxon>
        <taxon>Tremellales</taxon>
        <taxon>Cryptococcaceae</taxon>
        <taxon>Kwoniella</taxon>
    </lineage>
</organism>
<dbReference type="EMBL" id="CP141891">
    <property type="protein sequence ID" value="WRT70582.1"/>
    <property type="molecule type" value="Genomic_DNA"/>
</dbReference>
<feature type="compositionally biased region" description="Acidic residues" evidence="7">
    <location>
        <begin position="448"/>
        <end position="477"/>
    </location>
</feature>
<feature type="domain" description="TAFII55 protein conserved region" evidence="8">
    <location>
        <begin position="182"/>
        <end position="341"/>
    </location>
</feature>
<keyword evidence="6" id="KW-0175">Coiled coil</keyword>
<feature type="coiled-coil region" evidence="6">
    <location>
        <begin position="315"/>
        <end position="342"/>
    </location>
</feature>
<feature type="compositionally biased region" description="Acidic residues" evidence="7">
    <location>
        <begin position="569"/>
        <end position="588"/>
    </location>
</feature>
<gene>
    <name evidence="9" type="ORF">IL334_007580</name>
</gene>
<evidence type="ECO:0000259" key="8">
    <source>
        <dbReference type="SMART" id="SM01370"/>
    </source>
</evidence>
<evidence type="ECO:0000256" key="1">
    <source>
        <dbReference type="ARBA" id="ARBA00004123"/>
    </source>
</evidence>
<sequence>MDYDPSSSSSYPQAGPSNSTPFSSAPLNAIDHSSSQIAAEGSIAYDGIGFSSSTGNHDPDSDYRPLSGPGSRGGRGSGRLRGSGSGSGRGRGRGSGRGRGRGGGRGSRGGMRASTRISERIASGPNINPSSSSSSKIQSLKLSFKTSGGGGNGNESSGGRMMSFLGEYDRELDENPEDPLAFEEQFILRVPKEIAEGTTGSGKMEGLRELVKGKGKGLDGIEFKFFDSRRASFKFNNQLYSAKLVDLPNIIESQKTFDNRHLFKISDISQMLVVDPQPIKDESIITSQPLKIDEYIWPHGITPPMKYVRKRRFRKRLSRRAIEVVEEQVEDLLKKDQDAEEHNYDLIDVHPDPEISDQYYVEYDPNAHWYNHGASGSEFGGSEMYDDPGSVAPSQMDDWGDGEGDYGEDGEGDEGEGDEGDEGDEDGTLDQELAAALMEKMDGSDGSDGSEDEDPISGSDDDDEDDEGDKSEEDDETIERRAKIKQFTNEIKALEAAIEKKRAGFVGGNPIMMKRFEETISGLQADVHAKIAARQSLQDELGKDEEGVPPTSKSDRADEEGTRRPSGDKDEDVEMEEDAEGEEEDNEEGGTPATRRDSRDRASSAPYSDEDDLFGEEDEEDAEGDGGEIDPDAERDDDEGDGEGEEEYDDQPDNEEQVREGEGAEEEDEMSKLLAAELDGLDQAAINEVPGTPDQQDLNDAAAAAALDDFALTGDNSNMDTNDFGQSDDFSSFNFDLPTTTIGGGFVEGGVGRRRLATGAEGSSDDSSDESDD</sequence>
<dbReference type="CDD" id="cd08047">
    <property type="entry name" value="TAF7"/>
    <property type="match status" value="1"/>
</dbReference>
<evidence type="ECO:0000256" key="7">
    <source>
        <dbReference type="SAM" id="MobiDB-lite"/>
    </source>
</evidence>
<feature type="region of interest" description="Disordered" evidence="7">
    <location>
        <begin position="753"/>
        <end position="773"/>
    </location>
</feature>
<feature type="compositionally biased region" description="Acidic residues" evidence="7">
    <location>
        <begin position="398"/>
        <end position="429"/>
    </location>
</feature>
<dbReference type="PANTHER" id="PTHR12228">
    <property type="entry name" value="TRANSCRIPTION INITIATION FACTOR TFIID 55 KD SUBUNIT-RELATED"/>
    <property type="match status" value="1"/>
</dbReference>
<evidence type="ECO:0000313" key="9">
    <source>
        <dbReference type="EMBL" id="WRT70582.1"/>
    </source>
</evidence>
<feature type="compositionally biased region" description="Gly residues" evidence="7">
    <location>
        <begin position="70"/>
        <end position="89"/>
    </location>
</feature>
<dbReference type="Proteomes" id="UP001329825">
    <property type="component" value="Chromosome 11"/>
</dbReference>
<dbReference type="SMART" id="SM01370">
    <property type="entry name" value="TAFII55_N"/>
    <property type="match status" value="1"/>
</dbReference>
<feature type="compositionally biased region" description="Polar residues" evidence="7">
    <location>
        <begin position="15"/>
        <end position="33"/>
    </location>
</feature>
<dbReference type="Pfam" id="PF04658">
    <property type="entry name" value="TAFII55_N"/>
    <property type="match status" value="1"/>
</dbReference>
<feature type="region of interest" description="Disordered" evidence="7">
    <location>
        <begin position="1"/>
        <end position="33"/>
    </location>
</feature>
<dbReference type="RefSeq" id="XP_062795321.1">
    <property type="nucleotide sequence ID" value="XM_062939270.1"/>
</dbReference>
<protein>
    <recommendedName>
        <fullName evidence="8">TAFII55 protein conserved region domain-containing protein</fullName>
    </recommendedName>
</protein>
<feature type="region of interest" description="Disordered" evidence="7">
    <location>
        <begin position="534"/>
        <end position="670"/>
    </location>
</feature>
<dbReference type="InterPro" id="IPR006751">
    <property type="entry name" value="TAFII55_prot_cons_reg"/>
</dbReference>
<dbReference type="InterPro" id="IPR037817">
    <property type="entry name" value="TAF7"/>
</dbReference>
<evidence type="ECO:0000256" key="4">
    <source>
        <dbReference type="ARBA" id="ARBA00023163"/>
    </source>
</evidence>
<feature type="compositionally biased region" description="Basic and acidic residues" evidence="7">
    <location>
        <begin position="553"/>
        <end position="568"/>
    </location>
</feature>
<feature type="compositionally biased region" description="Low complexity" evidence="7">
    <location>
        <begin position="123"/>
        <end position="143"/>
    </location>
</feature>
<comment type="similarity">
    <text evidence="2">Belongs to the TAF7 family.</text>
</comment>
<evidence type="ECO:0000313" key="10">
    <source>
        <dbReference type="Proteomes" id="UP001329825"/>
    </source>
</evidence>
<evidence type="ECO:0000256" key="6">
    <source>
        <dbReference type="SAM" id="Coils"/>
    </source>
</evidence>
<evidence type="ECO:0000256" key="3">
    <source>
        <dbReference type="ARBA" id="ARBA00023015"/>
    </source>
</evidence>
<feature type="compositionally biased region" description="Low complexity" evidence="7">
    <location>
        <begin position="1"/>
        <end position="12"/>
    </location>
</feature>
<comment type="subcellular location">
    <subcellularLocation>
        <location evidence="1">Nucleus</location>
    </subcellularLocation>
</comment>
<keyword evidence="5" id="KW-0539">Nucleus</keyword>
<accession>A0ABZ1D922</accession>
<reference evidence="9 10" key="1">
    <citation type="submission" date="2024-01" db="EMBL/GenBank/DDBJ databases">
        <title>Comparative genomics of Cryptococcus and Kwoniella reveals pathogenesis evolution and contrasting modes of karyotype evolution via chromosome fusion or intercentromeric recombination.</title>
        <authorList>
            <person name="Coelho M.A."/>
            <person name="David-Palma M."/>
            <person name="Shea T."/>
            <person name="Bowers K."/>
            <person name="McGinley-Smith S."/>
            <person name="Mohammad A.W."/>
            <person name="Gnirke A."/>
            <person name="Yurkov A.M."/>
            <person name="Nowrousian M."/>
            <person name="Sun S."/>
            <person name="Cuomo C.A."/>
            <person name="Heitman J."/>
        </authorList>
    </citation>
    <scope>NUCLEOTIDE SEQUENCE [LARGE SCALE GENOMIC DNA]</scope>
    <source>
        <strain evidence="9">CBS 11374</strain>
    </source>
</reference>
<keyword evidence="3" id="KW-0805">Transcription regulation</keyword>
<feature type="compositionally biased region" description="Acidic residues" evidence="7">
    <location>
        <begin position="763"/>
        <end position="773"/>
    </location>
</feature>
<feature type="region of interest" description="Disordered" evidence="7">
    <location>
        <begin position="46"/>
        <end position="159"/>
    </location>
</feature>
<dbReference type="GeneID" id="87959710"/>
<feature type="compositionally biased region" description="Basic residues" evidence="7">
    <location>
        <begin position="90"/>
        <end position="102"/>
    </location>
</feature>
<evidence type="ECO:0000256" key="2">
    <source>
        <dbReference type="ARBA" id="ARBA00009368"/>
    </source>
</evidence>